<dbReference type="Proteomes" id="UP001059836">
    <property type="component" value="Chromosome"/>
</dbReference>
<dbReference type="EMBL" id="CP045809">
    <property type="protein sequence ID" value="QHN35848.1"/>
    <property type="molecule type" value="Genomic_DNA"/>
</dbReference>
<evidence type="ECO:0000256" key="2">
    <source>
        <dbReference type="ARBA" id="ARBA00023239"/>
    </source>
</evidence>
<dbReference type="PANTHER" id="PTHR33542">
    <property type="entry name" value="SIROHYDROCHLORIN FERROCHELATASE, CHLOROPLASTIC"/>
    <property type="match status" value="1"/>
</dbReference>
<keyword evidence="1" id="KW-0479">Metal-binding</keyword>
<dbReference type="CDD" id="cd03416">
    <property type="entry name" value="CbiX_SirB_N"/>
    <property type="match status" value="1"/>
</dbReference>
<dbReference type="Gene3D" id="3.40.50.1400">
    <property type="match status" value="2"/>
</dbReference>
<dbReference type="SUPFAM" id="SSF53800">
    <property type="entry name" value="Chelatase"/>
    <property type="match status" value="1"/>
</dbReference>
<keyword evidence="4" id="KW-1185">Reference proteome</keyword>
<name>A0ABX6IKT0_9ACTN</name>
<dbReference type="InterPro" id="IPR002762">
    <property type="entry name" value="CbiX-like"/>
</dbReference>
<evidence type="ECO:0000256" key="1">
    <source>
        <dbReference type="ARBA" id="ARBA00022723"/>
    </source>
</evidence>
<dbReference type="Pfam" id="PF01903">
    <property type="entry name" value="CbiX"/>
    <property type="match status" value="2"/>
</dbReference>
<keyword evidence="2" id="KW-0456">Lyase</keyword>
<evidence type="ECO:0000313" key="4">
    <source>
        <dbReference type="Proteomes" id="UP001059836"/>
    </source>
</evidence>
<dbReference type="PANTHER" id="PTHR33542:SF5">
    <property type="entry name" value="FERROCHELATASE CHE1"/>
    <property type="match status" value="1"/>
</dbReference>
<dbReference type="RefSeq" id="WP_213244086.1">
    <property type="nucleotide sequence ID" value="NZ_CP045806.1"/>
</dbReference>
<sequence length="256" mass="26806">MPVDSPRLLLVAHGSRDPRFAATARRVTASVASAMPGVDVELAYLDLNEPTIGEAIERSGDCVVVPLLFAEGFHSKIDLPAIIAEHSLPGRRVVQTPVIGSHPLARALADRLAEAGLCDGDGVLLCAVGSSDAGADRHVRHRAIELSTLLHRPVEVVFATKLGSGEHELLSAVRRLKATGARRIALSPYFLSAGLLTERVDTALDRLCPDALVAGPLGAHPDVVSAVTDLYADAAGFGPASDGRADELVPEGLRSC</sequence>
<proteinExistence type="predicted"/>
<reference evidence="3" key="1">
    <citation type="journal article" date="2021" name="Nat. Microbiol.">
        <title>Cocultivation of an ultrasmall environmental parasitic bacterium with lytic ability against bacteria associated with wastewater foams.</title>
        <authorList>
            <person name="Batinovic S."/>
            <person name="Rose J.J.A."/>
            <person name="Ratcliffe J."/>
            <person name="Seviour R.J."/>
            <person name="Petrovski S."/>
        </authorList>
    </citation>
    <scope>NUCLEOTIDE SEQUENCE</scope>
    <source>
        <strain evidence="3">CON9</strain>
    </source>
</reference>
<accession>A0ABX6IKT0</accession>
<gene>
    <name evidence="3" type="ORF">GII31_14190</name>
</gene>
<dbReference type="InterPro" id="IPR050963">
    <property type="entry name" value="Sirohydro_Cobaltochel/CbiX"/>
</dbReference>
<protein>
    <submittedName>
        <fullName evidence="3">Sirohydrochlorin chelatase</fullName>
    </submittedName>
</protein>
<evidence type="ECO:0000313" key="3">
    <source>
        <dbReference type="EMBL" id="QHN35848.1"/>
    </source>
</evidence>
<organism evidence="3 4">
    <name type="scientific">Gordonia pseudamarae</name>
    <dbReference type="NCBI Taxonomy" id="2831662"/>
    <lineage>
        <taxon>Bacteria</taxon>
        <taxon>Bacillati</taxon>
        <taxon>Actinomycetota</taxon>
        <taxon>Actinomycetes</taxon>
        <taxon>Mycobacteriales</taxon>
        <taxon>Gordoniaceae</taxon>
        <taxon>Gordonia</taxon>
    </lineage>
</organism>